<feature type="transmembrane region" description="Helical" evidence="2">
    <location>
        <begin position="47"/>
        <end position="68"/>
    </location>
</feature>
<feature type="compositionally biased region" description="Polar residues" evidence="1">
    <location>
        <begin position="926"/>
        <end position="940"/>
    </location>
</feature>
<feature type="compositionally biased region" description="Basic and acidic residues" evidence="1">
    <location>
        <begin position="988"/>
        <end position="1004"/>
    </location>
</feature>
<protein>
    <submittedName>
        <fullName evidence="3">Uncharacterized protein</fullName>
    </submittedName>
</protein>
<feature type="transmembrane region" description="Helical" evidence="2">
    <location>
        <begin position="74"/>
        <end position="92"/>
    </location>
</feature>
<sequence>MATGLANSTSLPKSAGVRDEHAAERVIHQQLGRAGSYVKWIEAGSQLLTLVIGTLIFFLLAALIDHWIMPLGWFGRWLSLIAYVVASGWFVATRMLPLLLRVVNPAYSARAIEEATPTLKNSLVNFLFLKQDHAGVKQSVLDALEQRAATDISAIEVDTAIDRTPLIRLGYVLCGVMAIAALYKIASPKDPFQTAARVVAPWADLARPSRVIIHEVQPGHTSVYLGSQVEVTAEVQGVSGSDDVRLIYTSADGQVRNREVPMKSVAGGRKFSATLPAPEPGQQGESLKTKAGLQQGVQYHIEAGDAVSSIYEIRVRMAPTIAVERAELTFPAYTRRPLQTQETGEISSLEGTRVTIQARANQPIKRAFLEFDPRTGGAAESIPLSVEGQLARGTFTLQLKPDRVTPWRDTYQVRFANEQGELSEQPVIHKLQVQADLPPEAQILSPRTQRVDVAEDGQLAIEVRGVDPDFALSKLLVAGKTKDQPLFEQSLLLAGDQPSQASGKFVFRPSDQKLKAGTVVTYQAVAVDNRHHPLTGQPQPGRAETADYTIHIVPARKPNGNNGGQGGEQPPANNPAANNDQQPMNHGNQPQPPMPGDQKPDGANQPPNPADSKPMEPKSGDENKKPNKPEDQQPMQGGQQGGESSGQGQQGQAGQGQGNTPQSGQGQNGQGQQGQAGKEPPMPGEQQPPNNSGQSGTGQNDPNSGESGEGDSGSGNSQAAKPNGQQPQNGQGGAPGNPTGQGQNPLNDSGNESGDQGNPGEATGQPGGANARPGAGGGKPEHDGQRFEEVLKHTRDKAKQAGNNQQGGQNAGQPDAGQEPGNQQPGQNKPNETEKGTGKPQPGDQQAGKPEQGGEVTAEELEKLLEQFGKQGGDQQPGEQGANGQQTPAPNQQPNGQGQPMPGQNPQAGQQPMNQQSGAKPGSPQGGENQKTNDGKSGSPQGAPPLGEGQQPTPKTGEQKKPGAGQNGDSGAGEQSKDLTGSGQGQEQNRDTKKEMGSDGKQSEGSETSGPSTSKKQSDSKGGTSGDQSGGGKQGAGQSGGQQGNDSAGGSSAGDEGAGAAKEQGKGETGSKAGQGQQAAGKTGESGKQPGQGSSTRTSEKGNEPGKGDKQGKPSDKGGKEPGGANAGGSEVGKGNPTGGGTAADRAGQGITNRSADAADEANENYTRKATDLVLQQLRNQEHNPDPELAKKLQLTPQELQEFARRWNQLKKDAEADPNKARELDEAFRSLGLRDPKTKRRAGGIVNDKQRDLRDTGGRTQAPSKYRQQFDQFRKTSGQ</sequence>
<proteinExistence type="predicted"/>
<accession>A0A517YJM2</accession>
<feature type="compositionally biased region" description="Low complexity" evidence="1">
    <location>
        <begin position="883"/>
        <end position="916"/>
    </location>
</feature>
<feature type="region of interest" description="Disordered" evidence="1">
    <location>
        <begin position="1231"/>
        <end position="1279"/>
    </location>
</feature>
<feature type="compositionally biased region" description="Basic and acidic residues" evidence="1">
    <location>
        <begin position="779"/>
        <end position="799"/>
    </location>
</feature>
<feature type="compositionally biased region" description="Basic and acidic residues" evidence="1">
    <location>
        <begin position="1098"/>
        <end position="1120"/>
    </location>
</feature>
<evidence type="ECO:0000256" key="1">
    <source>
        <dbReference type="SAM" id="MobiDB-lite"/>
    </source>
</evidence>
<dbReference type="EMBL" id="CP036274">
    <property type="protein sequence ID" value="QDU30407.1"/>
    <property type="molecule type" value="Genomic_DNA"/>
</dbReference>
<feature type="compositionally biased region" description="Polar residues" evidence="1">
    <location>
        <begin position="978"/>
        <end position="987"/>
    </location>
</feature>
<keyword evidence="4" id="KW-1185">Reference proteome</keyword>
<feature type="compositionally biased region" description="Low complexity" evidence="1">
    <location>
        <begin position="714"/>
        <end position="729"/>
    </location>
</feature>
<organism evidence="3 4">
    <name type="scientific">Anatilimnocola aggregata</name>
    <dbReference type="NCBI Taxonomy" id="2528021"/>
    <lineage>
        <taxon>Bacteria</taxon>
        <taxon>Pseudomonadati</taxon>
        <taxon>Planctomycetota</taxon>
        <taxon>Planctomycetia</taxon>
        <taxon>Pirellulales</taxon>
        <taxon>Pirellulaceae</taxon>
        <taxon>Anatilimnocola</taxon>
    </lineage>
</organism>
<dbReference type="KEGG" id="aagg:ETAA8_55470"/>
<name>A0A517YJM2_9BACT</name>
<feature type="region of interest" description="Disordered" evidence="1">
    <location>
        <begin position="554"/>
        <end position="1170"/>
    </location>
</feature>
<feature type="compositionally biased region" description="Basic and acidic residues" evidence="1">
    <location>
        <begin position="1248"/>
        <end position="1257"/>
    </location>
</feature>
<evidence type="ECO:0000256" key="2">
    <source>
        <dbReference type="SAM" id="Phobius"/>
    </source>
</evidence>
<keyword evidence="2" id="KW-0812">Transmembrane</keyword>
<feature type="compositionally biased region" description="Polar residues" evidence="1">
    <location>
        <begin position="687"/>
        <end position="702"/>
    </location>
</feature>
<dbReference type="Proteomes" id="UP000315017">
    <property type="component" value="Chromosome"/>
</dbReference>
<feature type="compositionally biased region" description="Low complexity" evidence="1">
    <location>
        <begin position="568"/>
        <end position="583"/>
    </location>
</feature>
<feature type="compositionally biased region" description="Low complexity" evidence="1">
    <location>
        <begin position="736"/>
        <end position="747"/>
    </location>
</feature>
<feature type="compositionally biased region" description="Basic and acidic residues" evidence="1">
    <location>
        <begin position="613"/>
        <end position="631"/>
    </location>
</feature>
<feature type="compositionally biased region" description="Low complexity" evidence="1">
    <location>
        <begin position="1005"/>
        <end position="1015"/>
    </location>
</feature>
<feature type="compositionally biased region" description="Low complexity" evidence="1">
    <location>
        <begin position="1044"/>
        <end position="1062"/>
    </location>
</feature>
<feature type="compositionally biased region" description="Low complexity" evidence="1">
    <location>
        <begin position="800"/>
        <end position="830"/>
    </location>
</feature>
<keyword evidence="2" id="KW-0472">Membrane</keyword>
<keyword evidence="2" id="KW-1133">Transmembrane helix</keyword>
<dbReference type="RefSeq" id="WP_145095810.1">
    <property type="nucleotide sequence ID" value="NZ_CP036274.1"/>
</dbReference>
<evidence type="ECO:0000313" key="4">
    <source>
        <dbReference type="Proteomes" id="UP000315017"/>
    </source>
</evidence>
<reference evidence="3 4" key="1">
    <citation type="submission" date="2019-02" db="EMBL/GenBank/DDBJ databases">
        <title>Deep-cultivation of Planctomycetes and their phenomic and genomic characterization uncovers novel biology.</title>
        <authorList>
            <person name="Wiegand S."/>
            <person name="Jogler M."/>
            <person name="Boedeker C."/>
            <person name="Pinto D."/>
            <person name="Vollmers J."/>
            <person name="Rivas-Marin E."/>
            <person name="Kohn T."/>
            <person name="Peeters S.H."/>
            <person name="Heuer A."/>
            <person name="Rast P."/>
            <person name="Oberbeckmann S."/>
            <person name="Bunk B."/>
            <person name="Jeske O."/>
            <person name="Meyerdierks A."/>
            <person name="Storesund J.E."/>
            <person name="Kallscheuer N."/>
            <person name="Luecker S."/>
            <person name="Lage O.M."/>
            <person name="Pohl T."/>
            <person name="Merkel B.J."/>
            <person name="Hornburger P."/>
            <person name="Mueller R.-W."/>
            <person name="Bruemmer F."/>
            <person name="Labrenz M."/>
            <person name="Spormann A.M."/>
            <person name="Op den Camp H."/>
            <person name="Overmann J."/>
            <person name="Amann R."/>
            <person name="Jetten M.S.M."/>
            <person name="Mascher T."/>
            <person name="Medema M.H."/>
            <person name="Devos D.P."/>
            <person name="Kaster A.-K."/>
            <person name="Ovreas L."/>
            <person name="Rohde M."/>
            <person name="Galperin M.Y."/>
            <person name="Jogler C."/>
        </authorList>
    </citation>
    <scope>NUCLEOTIDE SEQUENCE [LARGE SCALE GENOMIC DNA]</scope>
    <source>
        <strain evidence="3 4">ETA_A8</strain>
    </source>
</reference>
<feature type="transmembrane region" description="Helical" evidence="2">
    <location>
        <begin position="169"/>
        <end position="186"/>
    </location>
</feature>
<dbReference type="OrthoDB" id="257350at2"/>
<feature type="compositionally biased region" description="Gly residues" evidence="1">
    <location>
        <begin position="1121"/>
        <end position="1142"/>
    </location>
</feature>
<feature type="compositionally biased region" description="Gly residues" evidence="1">
    <location>
        <begin position="1023"/>
        <end position="1043"/>
    </location>
</feature>
<feature type="compositionally biased region" description="Gly residues" evidence="1">
    <location>
        <begin position="638"/>
        <end position="657"/>
    </location>
</feature>
<dbReference type="AlphaFoldDB" id="A0A517YJM2"/>
<feature type="compositionally biased region" description="Polar residues" evidence="1">
    <location>
        <begin position="1258"/>
        <end position="1279"/>
    </location>
</feature>
<evidence type="ECO:0000313" key="3">
    <source>
        <dbReference type="EMBL" id="QDU30407.1"/>
    </source>
</evidence>
<gene>
    <name evidence="3" type="ORF">ETAA8_55470</name>
</gene>